<accession>A0AAV2EW73</accession>
<evidence type="ECO:0000313" key="2">
    <source>
        <dbReference type="EMBL" id="CAL1389983.1"/>
    </source>
</evidence>
<proteinExistence type="predicted"/>
<dbReference type="AlphaFoldDB" id="A0AAV2EW73"/>
<sequence>MITVGNKGREAEDQDCNFQCDDHDREDGGLRGELLEQPTRKEEKVLIVDSLPSSSELAKNIVATDHVS</sequence>
<feature type="region of interest" description="Disordered" evidence="1">
    <location>
        <begin position="1"/>
        <end position="37"/>
    </location>
</feature>
<reference evidence="2 3" key="1">
    <citation type="submission" date="2024-04" db="EMBL/GenBank/DDBJ databases">
        <authorList>
            <person name="Fracassetti M."/>
        </authorList>
    </citation>
    <scope>NUCLEOTIDE SEQUENCE [LARGE SCALE GENOMIC DNA]</scope>
</reference>
<evidence type="ECO:0000313" key="3">
    <source>
        <dbReference type="Proteomes" id="UP001497516"/>
    </source>
</evidence>
<evidence type="ECO:0000256" key="1">
    <source>
        <dbReference type="SAM" id="MobiDB-lite"/>
    </source>
</evidence>
<feature type="compositionally biased region" description="Basic and acidic residues" evidence="1">
    <location>
        <begin position="20"/>
        <end position="37"/>
    </location>
</feature>
<dbReference type="EMBL" id="OZ034818">
    <property type="protein sequence ID" value="CAL1389983.1"/>
    <property type="molecule type" value="Genomic_DNA"/>
</dbReference>
<protein>
    <submittedName>
        <fullName evidence="2">Uncharacterized protein</fullName>
    </submittedName>
</protein>
<name>A0AAV2EW73_9ROSI</name>
<organism evidence="2 3">
    <name type="scientific">Linum trigynum</name>
    <dbReference type="NCBI Taxonomy" id="586398"/>
    <lineage>
        <taxon>Eukaryota</taxon>
        <taxon>Viridiplantae</taxon>
        <taxon>Streptophyta</taxon>
        <taxon>Embryophyta</taxon>
        <taxon>Tracheophyta</taxon>
        <taxon>Spermatophyta</taxon>
        <taxon>Magnoliopsida</taxon>
        <taxon>eudicotyledons</taxon>
        <taxon>Gunneridae</taxon>
        <taxon>Pentapetalae</taxon>
        <taxon>rosids</taxon>
        <taxon>fabids</taxon>
        <taxon>Malpighiales</taxon>
        <taxon>Linaceae</taxon>
        <taxon>Linum</taxon>
    </lineage>
</organism>
<dbReference type="Proteomes" id="UP001497516">
    <property type="component" value="Chromosome 5"/>
</dbReference>
<keyword evidence="3" id="KW-1185">Reference proteome</keyword>
<gene>
    <name evidence="2" type="ORF">LTRI10_LOCUS30796</name>
</gene>